<proteinExistence type="predicted"/>
<evidence type="ECO:0000313" key="2">
    <source>
        <dbReference type="EMBL" id="MFD2611812.1"/>
    </source>
</evidence>
<gene>
    <name evidence="2" type="ORF">ACFSUF_05175</name>
</gene>
<organism evidence="2 3">
    <name type="scientific">Paenibacillus gansuensis</name>
    <dbReference type="NCBI Taxonomy" id="306542"/>
    <lineage>
        <taxon>Bacteria</taxon>
        <taxon>Bacillati</taxon>
        <taxon>Bacillota</taxon>
        <taxon>Bacilli</taxon>
        <taxon>Bacillales</taxon>
        <taxon>Paenibacillaceae</taxon>
        <taxon>Paenibacillus</taxon>
    </lineage>
</organism>
<name>A0ABW5PBX4_9BACL</name>
<dbReference type="Proteomes" id="UP001597541">
    <property type="component" value="Unassembled WGS sequence"/>
</dbReference>
<protein>
    <recommendedName>
        <fullName evidence="4">Copper amine oxidase-like N-terminal domain-containing protein</fullName>
    </recommendedName>
</protein>
<feature type="signal peptide" evidence="1">
    <location>
        <begin position="1"/>
        <end position="20"/>
    </location>
</feature>
<dbReference type="EMBL" id="JBHUME010000005">
    <property type="protein sequence ID" value="MFD2611812.1"/>
    <property type="molecule type" value="Genomic_DNA"/>
</dbReference>
<evidence type="ECO:0000313" key="3">
    <source>
        <dbReference type="Proteomes" id="UP001597541"/>
    </source>
</evidence>
<accession>A0ABW5PBX4</accession>
<comment type="caution">
    <text evidence="2">The sequence shown here is derived from an EMBL/GenBank/DDBJ whole genome shotgun (WGS) entry which is preliminary data.</text>
</comment>
<feature type="chain" id="PRO_5045733582" description="Copper amine oxidase-like N-terminal domain-containing protein" evidence="1">
    <location>
        <begin position="21"/>
        <end position="157"/>
    </location>
</feature>
<sequence length="157" mass="16964">MKKRLIWGLLLCLTVSGAAAGTLLQEGSASAEPSRFQVNGISLGQTKTAVVQKKGEPVSIVKDRLLGTEEYRYRDAKVGFYDGRVEYISLAAARRYMSLDGKLVGISRAGLTGVFGAADYRAEDGMVFIQADTAFKAYTDPETGAIVSVDYFFGDET</sequence>
<dbReference type="RefSeq" id="WP_377600811.1">
    <property type="nucleotide sequence ID" value="NZ_JBHUME010000005.1"/>
</dbReference>
<keyword evidence="3" id="KW-1185">Reference proteome</keyword>
<keyword evidence="1" id="KW-0732">Signal</keyword>
<evidence type="ECO:0000256" key="1">
    <source>
        <dbReference type="SAM" id="SignalP"/>
    </source>
</evidence>
<evidence type="ECO:0008006" key="4">
    <source>
        <dbReference type="Google" id="ProtNLM"/>
    </source>
</evidence>
<reference evidence="3" key="1">
    <citation type="journal article" date="2019" name="Int. J. Syst. Evol. Microbiol.">
        <title>The Global Catalogue of Microorganisms (GCM) 10K type strain sequencing project: providing services to taxonomists for standard genome sequencing and annotation.</title>
        <authorList>
            <consortium name="The Broad Institute Genomics Platform"/>
            <consortium name="The Broad Institute Genome Sequencing Center for Infectious Disease"/>
            <person name="Wu L."/>
            <person name="Ma J."/>
        </authorList>
    </citation>
    <scope>NUCLEOTIDE SEQUENCE [LARGE SCALE GENOMIC DNA]</scope>
    <source>
        <strain evidence="3">KCTC 3950</strain>
    </source>
</reference>